<evidence type="ECO:0000313" key="2">
    <source>
        <dbReference type="EMBL" id="KZT61743.1"/>
    </source>
</evidence>
<dbReference type="PANTHER" id="PTHR21310:SF56">
    <property type="entry name" value="AMINOGLYCOSIDE PHOSPHOTRANSFERASE DOMAIN-CONTAINING PROTEIN"/>
    <property type="match status" value="1"/>
</dbReference>
<dbReference type="AlphaFoldDB" id="A0A165JEP1"/>
<sequence>MAHPSPNPVYRGSPVCLDELDFPATSLRRDSPVEQLIAVVTRSLFASDCAVRHLANGAWNTVYVVTLTQPRPPYIPQTVVCRVSLAAKTDSCLSIQSEVDTMMYVLGRTRIPIPKIYAYCTNGNVLSQTYMFLEHITTGQRMREAFELLDEAGRARAIREYAGVVHRLSQLRFSRIGSLLRTPAPGRGEPEYTVAGPSMVRSNHSERAGQRTHTALERPFTAVVPWLLAMEEDELRFVRAHPERVAEWSNFFAGKSLNEVVEIVCTVLRSVIKEIPRACDTGPLSKILCLWHYDLNSG</sequence>
<dbReference type="PANTHER" id="PTHR21310">
    <property type="entry name" value="AMINOGLYCOSIDE PHOSPHOTRANSFERASE-RELATED-RELATED"/>
    <property type="match status" value="1"/>
</dbReference>
<evidence type="ECO:0000256" key="1">
    <source>
        <dbReference type="SAM" id="MobiDB-lite"/>
    </source>
</evidence>
<dbReference type="InParanoid" id="A0A165JEP1"/>
<dbReference type="Gene3D" id="3.30.200.20">
    <property type="entry name" value="Phosphorylase Kinase, domain 1"/>
    <property type="match status" value="1"/>
</dbReference>
<dbReference type="STRING" id="1353952.A0A165JEP1"/>
<dbReference type="InterPro" id="IPR011009">
    <property type="entry name" value="Kinase-like_dom_sf"/>
</dbReference>
<protein>
    <submittedName>
        <fullName evidence="2">Uncharacterized protein</fullName>
    </submittedName>
</protein>
<organism evidence="2 3">
    <name type="scientific">Calocera cornea HHB12733</name>
    <dbReference type="NCBI Taxonomy" id="1353952"/>
    <lineage>
        <taxon>Eukaryota</taxon>
        <taxon>Fungi</taxon>
        <taxon>Dikarya</taxon>
        <taxon>Basidiomycota</taxon>
        <taxon>Agaricomycotina</taxon>
        <taxon>Dacrymycetes</taxon>
        <taxon>Dacrymycetales</taxon>
        <taxon>Dacrymycetaceae</taxon>
        <taxon>Calocera</taxon>
    </lineage>
</organism>
<name>A0A165JEP1_9BASI</name>
<dbReference type="Proteomes" id="UP000076842">
    <property type="component" value="Unassembled WGS sequence"/>
</dbReference>
<reference evidence="2 3" key="1">
    <citation type="journal article" date="2016" name="Mol. Biol. Evol.">
        <title>Comparative Genomics of Early-Diverging Mushroom-Forming Fungi Provides Insights into the Origins of Lignocellulose Decay Capabilities.</title>
        <authorList>
            <person name="Nagy L.G."/>
            <person name="Riley R."/>
            <person name="Tritt A."/>
            <person name="Adam C."/>
            <person name="Daum C."/>
            <person name="Floudas D."/>
            <person name="Sun H."/>
            <person name="Yadav J.S."/>
            <person name="Pangilinan J."/>
            <person name="Larsson K.H."/>
            <person name="Matsuura K."/>
            <person name="Barry K."/>
            <person name="Labutti K."/>
            <person name="Kuo R."/>
            <person name="Ohm R.A."/>
            <person name="Bhattacharya S.S."/>
            <person name="Shirouzu T."/>
            <person name="Yoshinaga Y."/>
            <person name="Martin F.M."/>
            <person name="Grigoriev I.V."/>
            <person name="Hibbett D.S."/>
        </authorList>
    </citation>
    <scope>NUCLEOTIDE SEQUENCE [LARGE SCALE GENOMIC DNA]</scope>
    <source>
        <strain evidence="2 3">HHB12733</strain>
    </source>
</reference>
<feature type="region of interest" description="Disordered" evidence="1">
    <location>
        <begin position="187"/>
        <end position="211"/>
    </location>
</feature>
<dbReference type="OrthoDB" id="10003767at2759"/>
<proteinExistence type="predicted"/>
<gene>
    <name evidence="2" type="ORF">CALCODRAFT_349869</name>
</gene>
<dbReference type="EMBL" id="KV423921">
    <property type="protein sequence ID" value="KZT61743.1"/>
    <property type="molecule type" value="Genomic_DNA"/>
</dbReference>
<dbReference type="SUPFAM" id="SSF56112">
    <property type="entry name" value="Protein kinase-like (PK-like)"/>
    <property type="match status" value="1"/>
</dbReference>
<evidence type="ECO:0000313" key="3">
    <source>
        <dbReference type="Proteomes" id="UP000076842"/>
    </source>
</evidence>
<keyword evidence="3" id="KW-1185">Reference proteome</keyword>
<accession>A0A165JEP1</accession>
<dbReference type="InterPro" id="IPR051678">
    <property type="entry name" value="AGP_Transferase"/>
</dbReference>